<comment type="caution">
    <text evidence="1">The sequence shown here is derived from an EMBL/GenBank/DDBJ whole genome shotgun (WGS) entry which is preliminary data.</text>
</comment>
<organism evidence="1 2">
    <name type="scientific">Prunus yedoensis var. nudiflora</name>
    <dbReference type="NCBI Taxonomy" id="2094558"/>
    <lineage>
        <taxon>Eukaryota</taxon>
        <taxon>Viridiplantae</taxon>
        <taxon>Streptophyta</taxon>
        <taxon>Embryophyta</taxon>
        <taxon>Tracheophyta</taxon>
        <taxon>Spermatophyta</taxon>
        <taxon>Magnoliopsida</taxon>
        <taxon>eudicotyledons</taxon>
        <taxon>Gunneridae</taxon>
        <taxon>Pentapetalae</taxon>
        <taxon>rosids</taxon>
        <taxon>fabids</taxon>
        <taxon>Rosales</taxon>
        <taxon>Rosaceae</taxon>
        <taxon>Amygdaloideae</taxon>
        <taxon>Amygdaleae</taxon>
        <taxon>Prunus</taxon>
    </lineage>
</organism>
<evidence type="ECO:0000313" key="1">
    <source>
        <dbReference type="EMBL" id="PQQ01174.1"/>
    </source>
</evidence>
<protein>
    <submittedName>
        <fullName evidence="1">Protein SAR DEFICIENT 1</fullName>
    </submittedName>
</protein>
<name>A0A314YAV3_PRUYE</name>
<dbReference type="AlphaFoldDB" id="A0A314YAV3"/>
<sequence length="69" mass="7343">MTQGDHVVEQYPNHRAGAMSRSAFDQNGHLGLAAADHHPKSVNVGYLIQSNSANFNLNGVLVDVVITGT</sequence>
<keyword evidence="2" id="KW-1185">Reference proteome</keyword>
<gene>
    <name evidence="1" type="ORF">Pyn_18675</name>
</gene>
<evidence type="ECO:0000313" key="2">
    <source>
        <dbReference type="Proteomes" id="UP000250321"/>
    </source>
</evidence>
<accession>A0A314YAV3</accession>
<dbReference type="Proteomes" id="UP000250321">
    <property type="component" value="Unassembled WGS sequence"/>
</dbReference>
<reference evidence="1 2" key="1">
    <citation type="submission" date="2018-02" db="EMBL/GenBank/DDBJ databases">
        <title>Draft genome of wild Prunus yedoensis var. nudiflora.</title>
        <authorList>
            <person name="Baek S."/>
            <person name="Kim J.-H."/>
            <person name="Choi K."/>
            <person name="Kim G.-B."/>
            <person name="Cho A."/>
            <person name="Jang H."/>
            <person name="Shin C.-H."/>
            <person name="Yu H.-J."/>
            <person name="Mun J.-H."/>
        </authorList>
    </citation>
    <scope>NUCLEOTIDE SEQUENCE [LARGE SCALE GENOMIC DNA]</scope>
    <source>
        <strain evidence="2">cv. Jeju island</strain>
        <tissue evidence="1">Leaf</tissue>
    </source>
</reference>
<proteinExistence type="predicted"/>
<dbReference type="EMBL" id="PJQY01001593">
    <property type="protein sequence ID" value="PQQ01174.1"/>
    <property type="molecule type" value="Genomic_DNA"/>
</dbReference>